<dbReference type="AlphaFoldDB" id="A0A0G0T3A9"/>
<reference evidence="1 2" key="1">
    <citation type="journal article" date="2015" name="Nature">
        <title>rRNA introns, odd ribosomes, and small enigmatic genomes across a large radiation of phyla.</title>
        <authorList>
            <person name="Brown C.T."/>
            <person name="Hug L.A."/>
            <person name="Thomas B.C."/>
            <person name="Sharon I."/>
            <person name="Castelle C.J."/>
            <person name="Singh A."/>
            <person name="Wilkins M.J."/>
            <person name="Williams K.H."/>
            <person name="Banfield J.F."/>
        </authorList>
    </citation>
    <scope>NUCLEOTIDE SEQUENCE [LARGE SCALE GENOMIC DNA]</scope>
</reference>
<gene>
    <name evidence="1" type="ORF">UU14_C0026G0014</name>
</gene>
<organism evidence="1 2">
    <name type="scientific">Candidatus Roizmanbacteria bacterium GW2011_GWB1_40_7</name>
    <dbReference type="NCBI Taxonomy" id="1618482"/>
    <lineage>
        <taxon>Bacteria</taxon>
        <taxon>Candidatus Roizmaniibacteriota</taxon>
    </lineage>
</organism>
<proteinExistence type="predicted"/>
<accession>A0A0G0T3A9</accession>
<evidence type="ECO:0000313" key="2">
    <source>
        <dbReference type="Proteomes" id="UP000034664"/>
    </source>
</evidence>
<sequence>MQNQQNSPVYKSSDLSLVSAILSTHKAEIVGSQRITPYKFEFLLYPLDICLELERQYINGQLMVSAKAISDNVRLLKSLTKGT</sequence>
<dbReference type="EMBL" id="LBZM01000026">
    <property type="protein sequence ID" value="KKR71504.1"/>
    <property type="molecule type" value="Genomic_DNA"/>
</dbReference>
<protein>
    <submittedName>
        <fullName evidence="1">Uncharacterized protein</fullName>
    </submittedName>
</protein>
<evidence type="ECO:0000313" key="1">
    <source>
        <dbReference type="EMBL" id="KKR71504.1"/>
    </source>
</evidence>
<comment type="caution">
    <text evidence="1">The sequence shown here is derived from an EMBL/GenBank/DDBJ whole genome shotgun (WGS) entry which is preliminary data.</text>
</comment>
<name>A0A0G0T3A9_9BACT</name>
<dbReference type="Proteomes" id="UP000034664">
    <property type="component" value="Unassembled WGS sequence"/>
</dbReference>